<evidence type="ECO:0000256" key="1">
    <source>
        <dbReference type="SAM" id="Phobius"/>
    </source>
</evidence>
<feature type="non-terminal residue" evidence="2">
    <location>
        <position position="1"/>
    </location>
</feature>
<keyword evidence="1" id="KW-0472">Membrane</keyword>
<dbReference type="EMBL" id="AUZY01012942">
    <property type="protein sequence ID" value="EQD27150.1"/>
    <property type="molecule type" value="Genomic_DNA"/>
</dbReference>
<name>T0ZBD7_9ZZZZ</name>
<protein>
    <submittedName>
        <fullName evidence="2">Uncharacterized protein</fullName>
    </submittedName>
</protein>
<organism evidence="2">
    <name type="scientific">mine drainage metagenome</name>
    <dbReference type="NCBI Taxonomy" id="410659"/>
    <lineage>
        <taxon>unclassified sequences</taxon>
        <taxon>metagenomes</taxon>
        <taxon>ecological metagenomes</taxon>
    </lineage>
</organism>
<dbReference type="AlphaFoldDB" id="T0ZBD7"/>
<accession>T0ZBD7</accession>
<reference evidence="2" key="1">
    <citation type="submission" date="2013-08" db="EMBL/GenBank/DDBJ databases">
        <authorList>
            <person name="Mendez C."/>
            <person name="Richter M."/>
            <person name="Ferrer M."/>
            <person name="Sanchez J."/>
        </authorList>
    </citation>
    <scope>NUCLEOTIDE SEQUENCE</scope>
</reference>
<keyword evidence="1" id="KW-1133">Transmembrane helix</keyword>
<feature type="transmembrane region" description="Helical" evidence="1">
    <location>
        <begin position="28"/>
        <end position="49"/>
    </location>
</feature>
<reference evidence="2" key="2">
    <citation type="journal article" date="2014" name="ISME J.">
        <title>Microbial stratification in low pH oxic and suboxic macroscopic growths along an acid mine drainage.</title>
        <authorList>
            <person name="Mendez-Garcia C."/>
            <person name="Mesa V."/>
            <person name="Sprenger R.R."/>
            <person name="Richter M."/>
            <person name="Diez M.S."/>
            <person name="Solano J."/>
            <person name="Bargiela R."/>
            <person name="Golyshina O.V."/>
            <person name="Manteca A."/>
            <person name="Ramos J.L."/>
            <person name="Gallego J.R."/>
            <person name="Llorente I."/>
            <person name="Martins Dos Santos V.A."/>
            <person name="Jensen O.N."/>
            <person name="Pelaez A.I."/>
            <person name="Sanchez J."/>
            <person name="Ferrer M."/>
        </authorList>
    </citation>
    <scope>NUCLEOTIDE SEQUENCE</scope>
</reference>
<gene>
    <name evidence="2" type="ORF">B1B_19266</name>
</gene>
<sequence length="266" mass="29321">PAAKVPESTGTGNGGQVNPILPIVLNPIILVIIVAVISLVLAFTVVTHARRSRDSSKKKEEQDEILVPEIVPEGAKESQKSRQDLMDLANGEMITGFSGWSSAYGLIHPPISSDLPLIWQEKDPIAIKVADGSQLSYPSSSLKATDGSYTLGLEDRCNLIKAVREDQEDSIIVRASDYSEDVRRFFLLNFINSRGGIGPGMTAREIIAKMKPVGSEKQTTEYYDSIVTAYERSYYGYKSIMRDEFESYLRNLSRLDDPKIIVCAGT</sequence>
<proteinExistence type="predicted"/>
<keyword evidence="1" id="KW-0812">Transmembrane</keyword>
<evidence type="ECO:0000313" key="2">
    <source>
        <dbReference type="EMBL" id="EQD27150.1"/>
    </source>
</evidence>
<comment type="caution">
    <text evidence="2">The sequence shown here is derived from an EMBL/GenBank/DDBJ whole genome shotgun (WGS) entry which is preliminary data.</text>
</comment>